<protein>
    <submittedName>
        <fullName evidence="2">Dihydrofolate reductase</fullName>
    </submittedName>
</protein>
<proteinExistence type="predicted"/>
<dbReference type="InterPro" id="IPR050765">
    <property type="entry name" value="Riboflavin_Biosynth_HTPR"/>
</dbReference>
<dbReference type="Pfam" id="PF01872">
    <property type="entry name" value="RibD_C"/>
    <property type="match status" value="1"/>
</dbReference>
<organism evidence="2 3">
    <name type="scientific">Mucilaginibacter terrae</name>
    <dbReference type="NCBI Taxonomy" id="1955052"/>
    <lineage>
        <taxon>Bacteria</taxon>
        <taxon>Pseudomonadati</taxon>
        <taxon>Bacteroidota</taxon>
        <taxon>Sphingobacteriia</taxon>
        <taxon>Sphingobacteriales</taxon>
        <taxon>Sphingobacteriaceae</taxon>
        <taxon>Mucilaginibacter</taxon>
    </lineage>
</organism>
<gene>
    <name evidence="2" type="ORF">QE417_001984</name>
</gene>
<dbReference type="SUPFAM" id="SSF53597">
    <property type="entry name" value="Dihydrofolate reductase-like"/>
    <property type="match status" value="1"/>
</dbReference>
<dbReference type="Proteomes" id="UP001258315">
    <property type="component" value="Unassembled WGS sequence"/>
</dbReference>
<sequence length="192" mass="21787">MRKVILNVAVSLDGYIEDANGAYDWCFTDQGYGLTEFVAQTDALFVGRKSYELIAGKEDEYFPDVKKIYVFSNSMQDAGHPKIELIRSHEFDVKVQAIMESEGYNIWLYGGASLVKAFLAKRWITEMHLSVHPIILSAGKPLFEDLKNRVELILQDTITYSSGLVQLIYVLKPVFDTSVLDAQMNDLDTKIF</sequence>
<feature type="domain" description="Bacterial bifunctional deaminase-reductase C-terminal" evidence="1">
    <location>
        <begin position="2"/>
        <end position="165"/>
    </location>
</feature>
<dbReference type="RefSeq" id="WP_311949599.1">
    <property type="nucleotide sequence ID" value="NZ_JAVLVU010000001.1"/>
</dbReference>
<dbReference type="Gene3D" id="3.40.430.10">
    <property type="entry name" value="Dihydrofolate Reductase, subunit A"/>
    <property type="match status" value="1"/>
</dbReference>
<dbReference type="InterPro" id="IPR002734">
    <property type="entry name" value="RibDG_C"/>
</dbReference>
<evidence type="ECO:0000259" key="1">
    <source>
        <dbReference type="Pfam" id="PF01872"/>
    </source>
</evidence>
<reference evidence="3" key="1">
    <citation type="submission" date="2023-07" db="EMBL/GenBank/DDBJ databases">
        <title>Functional and genomic diversity of the sorghum phyllosphere microbiome.</title>
        <authorList>
            <person name="Shade A."/>
        </authorList>
    </citation>
    <scope>NUCLEOTIDE SEQUENCE [LARGE SCALE GENOMIC DNA]</scope>
    <source>
        <strain evidence="3">SORGH_AS_0422</strain>
    </source>
</reference>
<comment type="caution">
    <text evidence="2">The sequence shown here is derived from an EMBL/GenBank/DDBJ whole genome shotgun (WGS) entry which is preliminary data.</text>
</comment>
<dbReference type="PANTHER" id="PTHR38011">
    <property type="entry name" value="DIHYDROFOLATE REDUCTASE FAMILY PROTEIN (AFU_ORTHOLOGUE AFUA_8G06820)"/>
    <property type="match status" value="1"/>
</dbReference>
<dbReference type="EMBL" id="JAVLVU010000001">
    <property type="protein sequence ID" value="MDT3402912.1"/>
    <property type="molecule type" value="Genomic_DNA"/>
</dbReference>
<name>A0ABU3GT32_9SPHI</name>
<evidence type="ECO:0000313" key="3">
    <source>
        <dbReference type="Proteomes" id="UP001258315"/>
    </source>
</evidence>
<keyword evidence="3" id="KW-1185">Reference proteome</keyword>
<dbReference type="InterPro" id="IPR024072">
    <property type="entry name" value="DHFR-like_dom_sf"/>
</dbReference>
<evidence type="ECO:0000313" key="2">
    <source>
        <dbReference type="EMBL" id="MDT3402912.1"/>
    </source>
</evidence>
<accession>A0ABU3GT32</accession>
<dbReference type="PANTHER" id="PTHR38011:SF11">
    <property type="entry name" value="2,5-DIAMINO-6-RIBOSYLAMINO-4(3H)-PYRIMIDINONE 5'-PHOSPHATE REDUCTASE"/>
    <property type="match status" value="1"/>
</dbReference>